<dbReference type="AlphaFoldDB" id="B3RJU5"/>
<dbReference type="InterPro" id="IPR026506">
    <property type="entry name" value="GDPGP"/>
</dbReference>
<evidence type="ECO:0000313" key="16">
    <source>
        <dbReference type="Proteomes" id="UP000009022"/>
    </source>
</evidence>
<evidence type="ECO:0000256" key="9">
    <source>
        <dbReference type="ARBA" id="ARBA00022679"/>
    </source>
</evidence>
<evidence type="ECO:0000256" key="2">
    <source>
        <dbReference type="ARBA" id="ARBA00003049"/>
    </source>
</evidence>
<dbReference type="EC" id="2.7.7.78" evidence="5"/>
<dbReference type="GO" id="GO:0016787">
    <property type="term" value="F:hydrolase activity"/>
    <property type="evidence" value="ECO:0007669"/>
    <property type="project" value="UniProtKB-KW"/>
</dbReference>
<evidence type="ECO:0000256" key="6">
    <source>
        <dbReference type="ARBA" id="ARBA00018857"/>
    </source>
</evidence>
<accession>B3RJU5</accession>
<dbReference type="Pfam" id="PF26217">
    <property type="entry name" value="GDPGP1_N"/>
    <property type="match status" value="1"/>
</dbReference>
<evidence type="ECO:0000256" key="1">
    <source>
        <dbReference type="ARBA" id="ARBA00000063"/>
    </source>
</evidence>
<organism evidence="15 16">
    <name type="scientific">Trichoplax adhaerens</name>
    <name type="common">Trichoplax reptans</name>
    <dbReference type="NCBI Taxonomy" id="10228"/>
    <lineage>
        <taxon>Eukaryota</taxon>
        <taxon>Metazoa</taxon>
        <taxon>Placozoa</taxon>
        <taxon>Uniplacotomia</taxon>
        <taxon>Trichoplacea</taxon>
        <taxon>Trichoplacidae</taxon>
        <taxon>Trichoplax</taxon>
    </lineage>
</organism>
<dbReference type="STRING" id="10228.B3RJU5"/>
<dbReference type="KEGG" id="tad:TRIADDRAFT_52681"/>
<evidence type="ECO:0000256" key="3">
    <source>
        <dbReference type="ARBA" id="ARBA00004496"/>
    </source>
</evidence>
<dbReference type="GO" id="GO:0006006">
    <property type="term" value="P:glucose metabolic process"/>
    <property type="evidence" value="ECO:0000318"/>
    <property type="project" value="GO_Central"/>
</dbReference>
<evidence type="ECO:0000256" key="12">
    <source>
        <dbReference type="ARBA" id="ARBA00022801"/>
    </source>
</evidence>
<evidence type="ECO:0000259" key="14">
    <source>
        <dbReference type="Pfam" id="PF26217"/>
    </source>
</evidence>
<keyword evidence="10" id="KW-0548">Nucleotidyltransferase</keyword>
<feature type="domain" description="GDPGP1-like C-terminal" evidence="13">
    <location>
        <begin position="233"/>
        <end position="364"/>
    </location>
</feature>
<dbReference type="InterPro" id="IPR058865">
    <property type="entry name" value="GDPGP1_C"/>
</dbReference>
<sequence>MSKQSGNDSLITEKCKFPYSSGDLLVHHLPTSANEDQNQLSKFDIQLRNAWDKAMNLGYFRYTLDELQTKVLPGPAGYVAQRNLKRATQRRKPGSFFTVKQPFDGTRFNFNKINAKEILFELCPQHGLISQEHNDEESIPSRNLVIINVSPVEYCNILLVPAIEDCLPQAVTINGLQLAMEMLLLSSQRGFRIGFNSICGFASVNHLHFHAYCINYELPSEKWNGKPISGPCMELVDSPAKGFGFQYVNGDLRCFIKNIYRLTSLLHEKEIAHNIFITRGKPFQKNNISSDVVVRVLVWPRVSSLGAKDENVLSVAFCELAGHLIVKNESQFEIITDESISSLIHEISLPESEFKELRQNIQNLYSE</sequence>
<dbReference type="OrthoDB" id="417175at2759"/>
<dbReference type="eggNOG" id="KOG2720">
    <property type="taxonomic scope" value="Eukaryota"/>
</dbReference>
<evidence type="ECO:0000256" key="7">
    <source>
        <dbReference type="ARBA" id="ARBA00022490"/>
    </source>
</evidence>
<keyword evidence="16" id="KW-1185">Reference proteome</keyword>
<gene>
    <name evidence="15" type="ORF">TRIADDRAFT_52681</name>
</gene>
<dbReference type="InParanoid" id="B3RJU5"/>
<reference evidence="15 16" key="1">
    <citation type="journal article" date="2008" name="Nature">
        <title>The Trichoplax genome and the nature of placozoans.</title>
        <authorList>
            <person name="Srivastava M."/>
            <person name="Begovic E."/>
            <person name="Chapman J."/>
            <person name="Putnam N.H."/>
            <person name="Hellsten U."/>
            <person name="Kawashima T."/>
            <person name="Kuo A."/>
            <person name="Mitros T."/>
            <person name="Salamov A."/>
            <person name="Carpenter M.L."/>
            <person name="Signorovitch A.Y."/>
            <person name="Moreno M.A."/>
            <person name="Kamm K."/>
            <person name="Grimwood J."/>
            <person name="Schmutz J."/>
            <person name="Shapiro H."/>
            <person name="Grigoriev I.V."/>
            <person name="Buss L.W."/>
            <person name="Schierwater B."/>
            <person name="Dellaporta S.L."/>
            <person name="Rokhsar D.S."/>
        </authorList>
    </citation>
    <scope>NUCLEOTIDE SEQUENCE [LARGE SCALE GENOMIC DNA]</scope>
    <source>
        <strain evidence="15 16">Grell-BS-1999</strain>
    </source>
</reference>
<protein>
    <recommendedName>
        <fullName evidence="6">GDP-D-glucose phosphorylase 1</fullName>
        <ecNumber evidence="5">2.7.7.78</ecNumber>
    </recommendedName>
</protein>
<dbReference type="PANTHER" id="PTHR20884">
    <property type="entry name" value="GDP-D-GLUCOSE PHOSPHORYLASE 1"/>
    <property type="match status" value="1"/>
</dbReference>
<dbReference type="EMBL" id="DS985241">
    <property type="protein sequence ID" value="EDV29845.1"/>
    <property type="molecule type" value="Genomic_DNA"/>
</dbReference>
<comment type="function">
    <text evidence="2">Specific and highly efficient GDP-D-glucose phosphorylase regulating the levels of GDP-D-glucose in cells.</text>
</comment>
<dbReference type="GO" id="GO:0000166">
    <property type="term" value="F:nucleotide binding"/>
    <property type="evidence" value="ECO:0007669"/>
    <property type="project" value="UniProtKB-KW"/>
</dbReference>
<feature type="domain" description="GDPGP1-like N-terminal" evidence="14">
    <location>
        <begin position="42"/>
        <end position="212"/>
    </location>
</feature>
<keyword evidence="11" id="KW-0547">Nucleotide-binding</keyword>
<evidence type="ECO:0000259" key="13">
    <source>
        <dbReference type="Pfam" id="PF26216"/>
    </source>
</evidence>
<dbReference type="Pfam" id="PF26216">
    <property type="entry name" value="GDPGP1_C"/>
    <property type="match status" value="1"/>
</dbReference>
<dbReference type="OMA" id="GIQWPRT"/>
<comment type="subcellular location">
    <subcellularLocation>
        <location evidence="3">Cytoplasm</location>
    </subcellularLocation>
</comment>
<keyword evidence="9" id="KW-0808">Transferase</keyword>
<dbReference type="GO" id="GO:0080048">
    <property type="term" value="F:GDP-D-glucose phosphorylase activity"/>
    <property type="evidence" value="ECO:0000318"/>
    <property type="project" value="GO_Central"/>
</dbReference>
<dbReference type="PhylomeDB" id="B3RJU5"/>
<dbReference type="RefSeq" id="XP_002109047.1">
    <property type="nucleotide sequence ID" value="XM_002109011.1"/>
</dbReference>
<dbReference type="GO" id="GO:0005085">
    <property type="term" value="F:guanyl-nucleotide exchange factor activity"/>
    <property type="evidence" value="ECO:0007669"/>
    <property type="project" value="UniProtKB-KW"/>
</dbReference>
<dbReference type="HOGENOM" id="CLU_041964_2_1_1"/>
<proteinExistence type="inferred from homology"/>
<evidence type="ECO:0000256" key="11">
    <source>
        <dbReference type="ARBA" id="ARBA00022741"/>
    </source>
</evidence>
<keyword evidence="12" id="KW-0378">Hydrolase</keyword>
<dbReference type="InterPro" id="IPR058866">
    <property type="entry name" value="GDPGP1_N"/>
</dbReference>
<evidence type="ECO:0000256" key="5">
    <source>
        <dbReference type="ARBA" id="ARBA00012507"/>
    </source>
</evidence>
<evidence type="ECO:0000256" key="8">
    <source>
        <dbReference type="ARBA" id="ARBA00022658"/>
    </source>
</evidence>
<evidence type="ECO:0000256" key="10">
    <source>
        <dbReference type="ARBA" id="ARBA00022695"/>
    </source>
</evidence>
<comment type="catalytic activity">
    <reaction evidence="1">
        <text>GDP-alpha-D-glucose + phosphate = alpha-D-glucose 1-phosphate + GDP + H(+)</text>
        <dbReference type="Rhea" id="RHEA:30387"/>
        <dbReference type="ChEBI" id="CHEBI:15378"/>
        <dbReference type="ChEBI" id="CHEBI:43474"/>
        <dbReference type="ChEBI" id="CHEBI:58189"/>
        <dbReference type="ChEBI" id="CHEBI:58601"/>
        <dbReference type="ChEBI" id="CHEBI:62230"/>
        <dbReference type="EC" id="2.7.7.78"/>
    </reaction>
</comment>
<keyword evidence="8" id="KW-0344">Guanine-nucleotide releasing factor</keyword>
<evidence type="ECO:0000256" key="4">
    <source>
        <dbReference type="ARBA" id="ARBA00006451"/>
    </source>
</evidence>
<dbReference type="GO" id="GO:0005737">
    <property type="term" value="C:cytoplasm"/>
    <property type="evidence" value="ECO:0000318"/>
    <property type="project" value="GO_Central"/>
</dbReference>
<keyword evidence="7" id="KW-0963">Cytoplasm</keyword>
<dbReference type="PANTHER" id="PTHR20884:SF8">
    <property type="entry name" value="GDP-D-GLUCOSE PHOSPHORYLASE 1"/>
    <property type="match status" value="1"/>
</dbReference>
<name>B3RJU5_TRIAD</name>
<dbReference type="GeneID" id="6749540"/>
<comment type="similarity">
    <text evidence="4">Belongs to the GDPGP1 family.</text>
</comment>
<evidence type="ECO:0000313" key="15">
    <source>
        <dbReference type="EMBL" id="EDV29845.1"/>
    </source>
</evidence>
<dbReference type="CTD" id="6749540"/>
<dbReference type="Proteomes" id="UP000009022">
    <property type="component" value="Unassembled WGS sequence"/>
</dbReference>